<dbReference type="InParanoid" id="G0QWQ8"/>
<accession>G0QWQ8</accession>
<dbReference type="Gene3D" id="2.70.150.10">
    <property type="entry name" value="Calcium-transporting ATPase, cytoplasmic transduction domain A"/>
    <property type="match status" value="1"/>
</dbReference>
<dbReference type="InterPro" id="IPR008250">
    <property type="entry name" value="ATPase_P-typ_transduc_dom_A_sf"/>
</dbReference>
<dbReference type="EMBL" id="GL984009">
    <property type="protein sequence ID" value="EGR30345.1"/>
    <property type="molecule type" value="Genomic_DNA"/>
</dbReference>
<dbReference type="GO" id="GO:0140326">
    <property type="term" value="F:ATPase-coupled intramembrane lipid transporter activity"/>
    <property type="evidence" value="ECO:0007669"/>
    <property type="project" value="TreeGrafter"/>
</dbReference>
<name>G0QWQ8_ICHMU</name>
<evidence type="ECO:0000259" key="1">
    <source>
        <dbReference type="Pfam" id="PF16209"/>
    </source>
</evidence>
<evidence type="ECO:0000313" key="3">
    <source>
        <dbReference type="Proteomes" id="UP000008983"/>
    </source>
</evidence>
<feature type="domain" description="P-type ATPase N-terminal" evidence="1">
    <location>
        <begin position="42"/>
        <end position="89"/>
    </location>
</feature>
<dbReference type="GeneID" id="14906453"/>
<dbReference type="Proteomes" id="UP000008983">
    <property type="component" value="Unassembled WGS sequence"/>
</dbReference>
<dbReference type="GO" id="GO:0045332">
    <property type="term" value="P:phospholipid translocation"/>
    <property type="evidence" value="ECO:0007669"/>
    <property type="project" value="TreeGrafter"/>
</dbReference>
<reference evidence="2 3" key="1">
    <citation type="submission" date="2011-07" db="EMBL/GenBank/DDBJ databases">
        <authorList>
            <person name="Coyne R."/>
            <person name="Brami D."/>
            <person name="Johnson J."/>
            <person name="Hostetler J."/>
            <person name="Hannick L."/>
            <person name="Clark T."/>
            <person name="Cassidy-Hanley D."/>
            <person name="Inman J."/>
        </authorList>
    </citation>
    <scope>NUCLEOTIDE SEQUENCE [LARGE SCALE GENOMIC DNA]</scope>
    <source>
        <strain evidence="2 3">G5</strain>
    </source>
</reference>
<organism evidence="2 3">
    <name type="scientific">Ichthyophthirius multifiliis</name>
    <name type="common">White spot disease agent</name>
    <name type="synonym">Ich</name>
    <dbReference type="NCBI Taxonomy" id="5932"/>
    <lineage>
        <taxon>Eukaryota</taxon>
        <taxon>Sar</taxon>
        <taxon>Alveolata</taxon>
        <taxon>Ciliophora</taxon>
        <taxon>Intramacronucleata</taxon>
        <taxon>Oligohymenophorea</taxon>
        <taxon>Hymenostomatida</taxon>
        <taxon>Ophryoglenina</taxon>
        <taxon>Ichthyophthirius</taxon>
    </lineage>
</organism>
<proteinExistence type="predicted"/>
<dbReference type="AlphaFoldDB" id="G0QWQ8"/>
<gene>
    <name evidence="2" type="ORF">IMG5_134350</name>
</gene>
<dbReference type="RefSeq" id="XP_004031932.1">
    <property type="nucleotide sequence ID" value="XM_004031884.1"/>
</dbReference>
<sequence>MNTKKGFYVELNILELKILLLLKYLKMEIIKGRVISHLNENCSNKIRTSLYSGFSLIPKTLFKSFQKSANIFFLVISLIMLIRNDLSPFKNQHNKRRGVIKNLNQIPILRNQDNNNVNNKEAFEYTQSVYWQDIRIGDILKLYHGETAPADLILLDSNKIRDKQAICFLDTYQVDGKEDFRLIYASSSTRIANLKDNPNMADSVRFLAYIVLYSQMIPVSIHGILDIVALVMDTQLSTKNDFYSKNISQSSLPSQEKTYRPVINKYANMQPYRAFQIGLSRKYRKYNPLN</sequence>
<keyword evidence="3" id="KW-1185">Reference proteome</keyword>
<protein>
    <recommendedName>
        <fullName evidence="1">P-type ATPase N-terminal domain-containing protein</fullName>
    </recommendedName>
</protein>
<dbReference type="PANTHER" id="PTHR24092">
    <property type="entry name" value="PROBABLE PHOSPHOLIPID-TRANSPORTING ATPASE"/>
    <property type="match status" value="1"/>
</dbReference>
<dbReference type="eggNOG" id="KOG0206">
    <property type="taxonomic scope" value="Eukaryota"/>
</dbReference>
<dbReference type="Pfam" id="PF16209">
    <property type="entry name" value="PhoLip_ATPase_N"/>
    <property type="match status" value="1"/>
</dbReference>
<dbReference type="InterPro" id="IPR032631">
    <property type="entry name" value="P-type_ATPase_N"/>
</dbReference>
<dbReference type="OrthoDB" id="397106at2759"/>
<dbReference type="STRING" id="857967.G0QWQ8"/>
<dbReference type="GO" id="GO:0005886">
    <property type="term" value="C:plasma membrane"/>
    <property type="evidence" value="ECO:0007669"/>
    <property type="project" value="TreeGrafter"/>
</dbReference>
<evidence type="ECO:0000313" key="2">
    <source>
        <dbReference type="EMBL" id="EGR30345.1"/>
    </source>
</evidence>
<dbReference type="SUPFAM" id="SSF81653">
    <property type="entry name" value="Calcium ATPase, transduction domain A"/>
    <property type="match status" value="1"/>
</dbReference>